<feature type="transmembrane region" description="Helical" evidence="2">
    <location>
        <begin position="235"/>
        <end position="258"/>
    </location>
</feature>
<accession>A0A1I5H727</accession>
<keyword evidence="4" id="KW-1185">Reference proteome</keyword>
<dbReference type="EMBL" id="FOWE01000008">
    <property type="protein sequence ID" value="SFO43826.1"/>
    <property type="molecule type" value="Genomic_DNA"/>
</dbReference>
<feature type="transmembrane region" description="Helical" evidence="2">
    <location>
        <begin position="42"/>
        <end position="62"/>
    </location>
</feature>
<feature type="transmembrane region" description="Helical" evidence="2">
    <location>
        <begin position="74"/>
        <end position="94"/>
    </location>
</feature>
<protein>
    <recommendedName>
        <fullName evidence="5">ABC-2 family transporter protein</fullName>
    </recommendedName>
</protein>
<gene>
    <name evidence="3" type="ORF">SAMN05660359_03487</name>
</gene>
<evidence type="ECO:0000256" key="2">
    <source>
        <dbReference type="SAM" id="Phobius"/>
    </source>
</evidence>
<organism evidence="3 4">
    <name type="scientific">Geodermatophilus obscurus</name>
    <dbReference type="NCBI Taxonomy" id="1861"/>
    <lineage>
        <taxon>Bacteria</taxon>
        <taxon>Bacillati</taxon>
        <taxon>Actinomycetota</taxon>
        <taxon>Actinomycetes</taxon>
        <taxon>Geodermatophilales</taxon>
        <taxon>Geodermatophilaceae</taxon>
        <taxon>Geodermatophilus</taxon>
    </lineage>
</organism>
<dbReference type="AlphaFoldDB" id="A0A1I5H727"/>
<evidence type="ECO:0008006" key="5">
    <source>
        <dbReference type="Google" id="ProtNLM"/>
    </source>
</evidence>
<evidence type="ECO:0000313" key="4">
    <source>
        <dbReference type="Proteomes" id="UP000183642"/>
    </source>
</evidence>
<dbReference type="Proteomes" id="UP000183642">
    <property type="component" value="Unassembled WGS sequence"/>
</dbReference>
<feature type="region of interest" description="Disordered" evidence="1">
    <location>
        <begin position="1"/>
        <end position="22"/>
    </location>
</feature>
<feature type="transmembrane region" description="Helical" evidence="2">
    <location>
        <begin position="115"/>
        <end position="143"/>
    </location>
</feature>
<evidence type="ECO:0000313" key="3">
    <source>
        <dbReference type="EMBL" id="SFO43826.1"/>
    </source>
</evidence>
<dbReference type="RefSeq" id="WP_075014766.1">
    <property type="nucleotide sequence ID" value="NZ_FOWE01000008.1"/>
</dbReference>
<reference evidence="4" key="1">
    <citation type="submission" date="2016-10" db="EMBL/GenBank/DDBJ databases">
        <authorList>
            <person name="Varghese N."/>
            <person name="Submissions S."/>
        </authorList>
    </citation>
    <scope>NUCLEOTIDE SEQUENCE [LARGE SCALE GENOMIC DNA]</scope>
    <source>
        <strain evidence="4">DSM 43161</strain>
    </source>
</reference>
<keyword evidence="2" id="KW-0472">Membrane</keyword>
<feature type="transmembrane region" description="Helical" evidence="2">
    <location>
        <begin position="190"/>
        <end position="212"/>
    </location>
</feature>
<feature type="transmembrane region" description="Helical" evidence="2">
    <location>
        <begin position="163"/>
        <end position="183"/>
    </location>
</feature>
<name>A0A1I5H727_9ACTN</name>
<keyword evidence="2" id="KW-0812">Transmembrane</keyword>
<proteinExistence type="predicted"/>
<evidence type="ECO:0000256" key="1">
    <source>
        <dbReference type="SAM" id="MobiDB-lite"/>
    </source>
</evidence>
<sequence>MSGTTTPLRSRGPAAGAEPAPPGPARLVRVELRKAYDTRAGAWLLVAVAVAAVAVVVLQVFFDPPARSLAGHLTGAQLPVGVLLPVLGILLVTSEWSARTAGTTFGLVPRRSRVLAAKVAAAGVLAVLAVAASALVAVAGTLLTPLVTDDPADWTLTAGQVGQVLAVQVATVLVGVAFGMLLLSSPLAIVLYFVLPTAFTVLVNAVAALHWVRDWLDLTSTSAPMYEGLLEGRGWLRLATSLALWLLLPMAVGWVRVLRRDVP</sequence>
<keyword evidence="2" id="KW-1133">Transmembrane helix</keyword>
<dbReference type="OrthoDB" id="3822725at2"/>